<reference evidence="2 3" key="1">
    <citation type="submission" date="2018-07" db="EMBL/GenBank/DDBJ databases">
        <title>Draft genome of the type strain Streptomyces armeniacus ATCC 15676.</title>
        <authorList>
            <person name="Labana P."/>
            <person name="Gosse J.T."/>
            <person name="Boddy C.N."/>
        </authorList>
    </citation>
    <scope>NUCLEOTIDE SEQUENCE [LARGE SCALE GENOMIC DNA]</scope>
    <source>
        <strain evidence="2 3">ATCC 15676</strain>
    </source>
</reference>
<accession>A0A345XJN5</accession>
<evidence type="ECO:0000313" key="3">
    <source>
        <dbReference type="Proteomes" id="UP000254425"/>
    </source>
</evidence>
<evidence type="ECO:0008006" key="4">
    <source>
        <dbReference type="Google" id="ProtNLM"/>
    </source>
</evidence>
<protein>
    <recommendedName>
        <fullName evidence="4">Endonuclease/exonuclease/phosphatase domain-containing protein</fullName>
    </recommendedName>
</protein>
<dbReference type="InterPro" id="IPR036691">
    <property type="entry name" value="Endo/exonu/phosph_ase_sf"/>
</dbReference>
<keyword evidence="1" id="KW-0732">Signal</keyword>
<dbReference type="RefSeq" id="WP_208875684.1">
    <property type="nucleotide sequence ID" value="NZ_CP031320.1"/>
</dbReference>
<dbReference type="AlphaFoldDB" id="A0A345XJN5"/>
<gene>
    <name evidence="2" type="ORF">DVA86_03510</name>
</gene>
<dbReference type="EMBL" id="CP031320">
    <property type="protein sequence ID" value="AXK31851.1"/>
    <property type="molecule type" value="Genomic_DNA"/>
</dbReference>
<evidence type="ECO:0000256" key="1">
    <source>
        <dbReference type="SAM" id="SignalP"/>
    </source>
</evidence>
<name>A0A345XJN5_9ACTN</name>
<feature type="chain" id="PRO_5016650348" description="Endonuclease/exonuclease/phosphatase domain-containing protein" evidence="1">
    <location>
        <begin position="30"/>
        <end position="257"/>
    </location>
</feature>
<evidence type="ECO:0000313" key="2">
    <source>
        <dbReference type="EMBL" id="AXK31851.1"/>
    </source>
</evidence>
<keyword evidence="3" id="KW-1185">Reference proteome</keyword>
<proteinExistence type="predicted"/>
<dbReference type="Gene3D" id="3.60.10.10">
    <property type="entry name" value="Endonuclease/exonuclease/phosphatase"/>
    <property type="match status" value="1"/>
</dbReference>
<dbReference type="Proteomes" id="UP000254425">
    <property type="component" value="Chromosome"/>
</dbReference>
<sequence>MRQRTKVLLGAVAIPVASAVTFSTMSAHAAPEQAAAGEPAAEAAVTMKIGGHNVKRGAAEFKRFAHVIGWQEVNDPPDRDRLRKKLDRYDHYFPKAGPARAVPISWRKDTFKRLRAGSVLTHKGEAKVTPNRYVNWVLLEHRAKKQRFIVVNTHFISGAWSKHPERQARWLKHADKLRAVVKNQHDKHPKLPIFVVGDFNRPRAMKLPGKVEYIRVKGAKGVPIDQAYATRSVRNSQVERLKRYGSDHFAFRFTATF</sequence>
<dbReference type="SUPFAM" id="SSF56219">
    <property type="entry name" value="DNase I-like"/>
    <property type="match status" value="1"/>
</dbReference>
<dbReference type="KEGG" id="sarm:DVA86_03510"/>
<organism evidence="2 3">
    <name type="scientific">Streptomyces armeniacus</name>
    <dbReference type="NCBI Taxonomy" id="83291"/>
    <lineage>
        <taxon>Bacteria</taxon>
        <taxon>Bacillati</taxon>
        <taxon>Actinomycetota</taxon>
        <taxon>Actinomycetes</taxon>
        <taxon>Kitasatosporales</taxon>
        <taxon>Streptomycetaceae</taxon>
        <taxon>Streptomyces</taxon>
    </lineage>
</organism>
<feature type="signal peptide" evidence="1">
    <location>
        <begin position="1"/>
        <end position="29"/>
    </location>
</feature>